<keyword evidence="3" id="KW-1185">Reference proteome</keyword>
<reference evidence="2 3" key="1">
    <citation type="submission" date="2020-03" db="EMBL/GenBank/DDBJ databases">
        <title>Draft Genome Sequence of Cudoniella acicularis.</title>
        <authorList>
            <person name="Buettner E."/>
            <person name="Kellner H."/>
        </authorList>
    </citation>
    <scope>NUCLEOTIDE SEQUENCE [LARGE SCALE GENOMIC DNA]</scope>
    <source>
        <strain evidence="2 3">DSM 108380</strain>
    </source>
</reference>
<dbReference type="PROSITE" id="PS50878">
    <property type="entry name" value="RT_POL"/>
    <property type="match status" value="1"/>
</dbReference>
<dbReference type="PANTHER" id="PTHR33481:SF1">
    <property type="entry name" value="ENDONUCLEASE_EXONUCLEASE_PHOSPHATASE DOMAIN-CONTAINING PROTEIN-RELATED"/>
    <property type="match status" value="1"/>
</dbReference>
<feature type="domain" description="Reverse transcriptase" evidence="1">
    <location>
        <begin position="223"/>
        <end position="472"/>
    </location>
</feature>
<proteinExistence type="predicted"/>
<dbReference type="InterPro" id="IPR043502">
    <property type="entry name" value="DNA/RNA_pol_sf"/>
</dbReference>
<dbReference type="PANTHER" id="PTHR33481">
    <property type="entry name" value="REVERSE TRANSCRIPTASE"/>
    <property type="match status" value="1"/>
</dbReference>
<dbReference type="InterPro" id="IPR000477">
    <property type="entry name" value="RT_dom"/>
</dbReference>
<dbReference type="AlphaFoldDB" id="A0A8H4RMP9"/>
<dbReference type="OrthoDB" id="3564644at2759"/>
<protein>
    <recommendedName>
        <fullName evidence="1">Reverse transcriptase domain-containing protein</fullName>
    </recommendedName>
</protein>
<organism evidence="2 3">
    <name type="scientific">Cudoniella acicularis</name>
    <dbReference type="NCBI Taxonomy" id="354080"/>
    <lineage>
        <taxon>Eukaryota</taxon>
        <taxon>Fungi</taxon>
        <taxon>Dikarya</taxon>
        <taxon>Ascomycota</taxon>
        <taxon>Pezizomycotina</taxon>
        <taxon>Leotiomycetes</taxon>
        <taxon>Helotiales</taxon>
        <taxon>Tricladiaceae</taxon>
        <taxon>Cudoniella</taxon>
    </lineage>
</organism>
<accession>A0A8H4RMP9</accession>
<evidence type="ECO:0000259" key="1">
    <source>
        <dbReference type="PROSITE" id="PS50878"/>
    </source>
</evidence>
<sequence length="472" mass="52436">MTEGGGEIFDVIEQDKSTKSNKYLSQRLRVALDASVPLRRKSAFANPWWNPQVAEVVAKARQAQRAWLSSRSAPDRQRASELLKTRARVITEAKRASYRQYIDQAAQGDELWRLARWSKGAQGGLPQVPTLKTDQGLAVDYGAKASRLRERFFPTTSADLSDVSSQVNKTPFNLEQTTSVEEIISTLLSCSSSSAPGEDEIPFKFLKALGEPVAQALTTLANASLRLEYYPAFLKKARTIVIRKPGKASYETPSAWRPIALLRTIGKVIEKIIARWIRDSAEDQGLLPPSQMGARAGRSAGTALELLTSLVRTIWKERKGEVATLLSLDISGAFDTSFLTDRSTTLLFNGIESEEFQVKGGVPQGSPLSPILFLLYNEELVRVTNQPSLGIHSIGFMDYLNILAYSSSTEQNCARLSQVHKKCQGWASRHGITFAPHKYELIHFTTARKKHNLQACVRIGSIERHPRRAYGC</sequence>
<dbReference type="Proteomes" id="UP000566819">
    <property type="component" value="Unassembled WGS sequence"/>
</dbReference>
<dbReference type="Pfam" id="PF00078">
    <property type="entry name" value="RVT_1"/>
    <property type="match status" value="1"/>
</dbReference>
<comment type="caution">
    <text evidence="2">The sequence shown here is derived from an EMBL/GenBank/DDBJ whole genome shotgun (WGS) entry which is preliminary data.</text>
</comment>
<gene>
    <name evidence="2" type="ORF">G7Y89_g6418</name>
</gene>
<evidence type="ECO:0000313" key="2">
    <source>
        <dbReference type="EMBL" id="KAF4631705.1"/>
    </source>
</evidence>
<name>A0A8H4RMP9_9HELO</name>
<dbReference type="EMBL" id="JAAMPI010000417">
    <property type="protein sequence ID" value="KAF4631705.1"/>
    <property type="molecule type" value="Genomic_DNA"/>
</dbReference>
<dbReference type="SUPFAM" id="SSF56672">
    <property type="entry name" value="DNA/RNA polymerases"/>
    <property type="match status" value="1"/>
</dbReference>
<evidence type="ECO:0000313" key="3">
    <source>
        <dbReference type="Proteomes" id="UP000566819"/>
    </source>
</evidence>
<dbReference type="CDD" id="cd01650">
    <property type="entry name" value="RT_nLTR_like"/>
    <property type="match status" value="1"/>
</dbReference>